<feature type="signal peptide" evidence="2">
    <location>
        <begin position="1"/>
        <end position="19"/>
    </location>
</feature>
<name>A0A327M589_9PROT</name>
<dbReference type="Pfam" id="PF00497">
    <property type="entry name" value="SBP_bac_3"/>
    <property type="match status" value="1"/>
</dbReference>
<evidence type="ECO:0000313" key="4">
    <source>
        <dbReference type="EMBL" id="RAI57393.1"/>
    </source>
</evidence>
<dbReference type="SMART" id="SM00062">
    <property type="entry name" value="PBPb"/>
    <property type="match status" value="1"/>
</dbReference>
<organism evidence="4 5">
    <name type="scientific">Roseicella frigidaeris</name>
    <dbReference type="NCBI Taxonomy" id="2230885"/>
    <lineage>
        <taxon>Bacteria</taxon>
        <taxon>Pseudomonadati</taxon>
        <taxon>Pseudomonadota</taxon>
        <taxon>Alphaproteobacteria</taxon>
        <taxon>Acetobacterales</taxon>
        <taxon>Roseomonadaceae</taxon>
        <taxon>Roseicella</taxon>
    </lineage>
</organism>
<protein>
    <submittedName>
        <fullName evidence="4">ABC transporter substrate-binding protein</fullName>
    </submittedName>
</protein>
<dbReference type="RefSeq" id="WP_111471547.1">
    <property type="nucleotide sequence ID" value="NZ_QLIX01000018.1"/>
</dbReference>
<dbReference type="InterPro" id="IPR001638">
    <property type="entry name" value="Solute-binding_3/MltF_N"/>
</dbReference>
<dbReference type="Gene3D" id="3.40.190.10">
    <property type="entry name" value="Periplasmic binding protein-like II"/>
    <property type="match status" value="2"/>
</dbReference>
<evidence type="ECO:0000256" key="2">
    <source>
        <dbReference type="SAM" id="SignalP"/>
    </source>
</evidence>
<evidence type="ECO:0000259" key="3">
    <source>
        <dbReference type="SMART" id="SM00062"/>
    </source>
</evidence>
<accession>A0A327M589</accession>
<evidence type="ECO:0000256" key="1">
    <source>
        <dbReference type="ARBA" id="ARBA00022729"/>
    </source>
</evidence>
<dbReference type="Proteomes" id="UP000249065">
    <property type="component" value="Unassembled WGS sequence"/>
</dbReference>
<dbReference type="PANTHER" id="PTHR35936">
    <property type="entry name" value="MEMBRANE-BOUND LYTIC MUREIN TRANSGLYCOSYLASE F"/>
    <property type="match status" value="1"/>
</dbReference>
<proteinExistence type="predicted"/>
<gene>
    <name evidence="4" type="ORF">DOO78_19530</name>
</gene>
<dbReference type="SUPFAM" id="SSF53850">
    <property type="entry name" value="Periplasmic binding protein-like II"/>
    <property type="match status" value="1"/>
</dbReference>
<feature type="domain" description="Solute-binding protein family 3/N-terminal" evidence="3">
    <location>
        <begin position="46"/>
        <end position="270"/>
    </location>
</feature>
<dbReference type="AlphaFoldDB" id="A0A327M589"/>
<keyword evidence="5" id="KW-1185">Reference proteome</keyword>
<dbReference type="PANTHER" id="PTHR35936:SF17">
    <property type="entry name" value="ARGININE-BINDING EXTRACELLULAR PROTEIN ARTP"/>
    <property type="match status" value="1"/>
</dbReference>
<keyword evidence="1 2" id="KW-0732">Signal</keyword>
<evidence type="ECO:0000313" key="5">
    <source>
        <dbReference type="Proteomes" id="UP000249065"/>
    </source>
</evidence>
<dbReference type="OrthoDB" id="9768183at2"/>
<reference evidence="5" key="1">
    <citation type="submission" date="2018-06" db="EMBL/GenBank/DDBJ databases">
        <authorList>
            <person name="Khan S.A."/>
        </authorList>
    </citation>
    <scope>NUCLEOTIDE SEQUENCE [LARGE SCALE GENOMIC DNA]</scope>
    <source>
        <strain evidence="5">DB-1506</strain>
    </source>
</reference>
<dbReference type="CDD" id="cd01004">
    <property type="entry name" value="PBP2_MidA_like"/>
    <property type="match status" value="1"/>
</dbReference>
<comment type="caution">
    <text evidence="4">The sequence shown here is derived from an EMBL/GenBank/DDBJ whole genome shotgun (WGS) entry which is preliminary data.</text>
</comment>
<dbReference type="EMBL" id="QLIX01000018">
    <property type="protein sequence ID" value="RAI57393.1"/>
    <property type="molecule type" value="Genomic_DNA"/>
</dbReference>
<feature type="chain" id="PRO_5016278453" evidence="2">
    <location>
        <begin position="20"/>
        <end position="281"/>
    </location>
</feature>
<sequence length="281" mass="30782">MLRRLLLAALLAAGSAPWASPWIQGAAAQTACTPRVADAELVKPRTLVMSTNPTLPPMQFVDSQGTLRGMRFELGSEIARRLCLAPEHVRVEFAAMIPGLAARRWDMINTGMFYTEERAKLMPLVRYEQQAISVSVPRGNPRNVHRIEDLAGLTLGVEQGGFEFRRSQDLAKALEEKGLKPATIRPFDNFAVSFQALRAGQVDAAISIDSTAKEYDDRGDFTRAISGLFGTPINFGFRSKLLAESVAQVLTEMRKDGSLAALFDRYGVQGYDGPIQVVGPN</sequence>